<reference evidence="9" key="1">
    <citation type="submission" date="2012-12" db="EMBL/GenBank/DDBJ databases">
        <authorList>
            <person name="Hellsten U."/>
            <person name="Grimwood J."/>
            <person name="Chapman J.A."/>
            <person name="Shapiro H."/>
            <person name="Aerts A."/>
            <person name="Otillar R.P."/>
            <person name="Terry A.Y."/>
            <person name="Boore J.L."/>
            <person name="Simakov O."/>
            <person name="Marletaz F."/>
            <person name="Cho S.-J."/>
            <person name="Edsinger-Gonzales E."/>
            <person name="Havlak P."/>
            <person name="Kuo D.-H."/>
            <person name="Larsson T."/>
            <person name="Lv J."/>
            <person name="Arendt D."/>
            <person name="Savage R."/>
            <person name="Osoegawa K."/>
            <person name="de Jong P."/>
            <person name="Lindberg D.R."/>
            <person name="Seaver E.C."/>
            <person name="Weisblat D.A."/>
            <person name="Putnam N.H."/>
            <person name="Grigoriev I.V."/>
            <person name="Rokhsar D.S."/>
        </authorList>
    </citation>
    <scope>NUCLEOTIDE SEQUENCE</scope>
</reference>
<dbReference type="GO" id="GO:0030166">
    <property type="term" value="P:proteoglycan biosynthetic process"/>
    <property type="evidence" value="ECO:0000318"/>
    <property type="project" value="GO_Central"/>
</dbReference>
<dbReference type="HOGENOM" id="CLU_047493_0_1_1"/>
<reference evidence="7 9" key="2">
    <citation type="journal article" date="2013" name="Nature">
        <title>Insights into bilaterian evolution from three spiralian genomes.</title>
        <authorList>
            <person name="Simakov O."/>
            <person name="Marletaz F."/>
            <person name="Cho S.J."/>
            <person name="Edsinger-Gonzales E."/>
            <person name="Havlak P."/>
            <person name="Hellsten U."/>
            <person name="Kuo D.H."/>
            <person name="Larsson T."/>
            <person name="Lv J."/>
            <person name="Arendt D."/>
            <person name="Savage R."/>
            <person name="Osoegawa K."/>
            <person name="de Jong P."/>
            <person name="Grimwood J."/>
            <person name="Chapman J.A."/>
            <person name="Shapiro H."/>
            <person name="Aerts A."/>
            <person name="Otillar R.P."/>
            <person name="Terry A.Y."/>
            <person name="Boore J.L."/>
            <person name="Grigoriev I.V."/>
            <person name="Lindberg D.R."/>
            <person name="Seaver E.C."/>
            <person name="Weisblat D.A."/>
            <person name="Putnam N.H."/>
            <person name="Rokhsar D.S."/>
        </authorList>
    </citation>
    <scope>NUCLEOTIDE SEQUENCE</scope>
</reference>
<dbReference type="InterPro" id="IPR009283">
    <property type="entry name" value="Apyrase"/>
</dbReference>
<keyword evidence="2 6" id="KW-0479">Metal-binding</keyword>
<evidence type="ECO:0000256" key="4">
    <source>
        <dbReference type="ARBA" id="ARBA00022837"/>
    </source>
</evidence>
<feature type="binding site" evidence="6">
    <location>
        <position position="334"/>
    </location>
    <ligand>
        <name>Ca(2+)</name>
        <dbReference type="ChEBI" id="CHEBI:29108"/>
    </ligand>
</feature>
<feature type="binding site" evidence="6">
    <location>
        <position position="222"/>
    </location>
    <ligand>
        <name>Ca(2+)</name>
        <dbReference type="ChEBI" id="CHEBI:29108"/>
    </ligand>
</feature>
<organism evidence="8 9">
    <name type="scientific">Helobdella robusta</name>
    <name type="common">Californian leech</name>
    <dbReference type="NCBI Taxonomy" id="6412"/>
    <lineage>
        <taxon>Eukaryota</taxon>
        <taxon>Metazoa</taxon>
        <taxon>Spiralia</taxon>
        <taxon>Lophotrochozoa</taxon>
        <taxon>Annelida</taxon>
        <taxon>Clitellata</taxon>
        <taxon>Hirudinea</taxon>
        <taxon>Rhynchobdellida</taxon>
        <taxon>Glossiphoniidae</taxon>
        <taxon>Helobdella</taxon>
    </lineage>
</organism>
<evidence type="ECO:0000313" key="9">
    <source>
        <dbReference type="Proteomes" id="UP000015101"/>
    </source>
</evidence>
<evidence type="ECO:0000256" key="5">
    <source>
        <dbReference type="ARBA" id="ARBA00025738"/>
    </source>
</evidence>
<sequence>MVTKSLISNFIEKFETSNSLPCIKNKLYPITAPVTTGDGATKFRIAVISDDDENSKKGDKNWMSIFRKGWLTYKPGEVRVEFDDPSQDTELNYGFNNKLRGMELSDLVTFNGRLMTCDDKTGEVYELINDNKEVLSFAHLNNGDSRDNDAFKCEWLAVKDGKLHVGSHGREWIGDDGQSDESMKWIKIVDTCGVITNVNWIDKYNALRDETNNKFPGYLIHESAVWSDLHKKWFFMPRKVSKVSYNDKEDEKRCGNWITMADENFENIENMDIGEKEPTYGFSAFRFIPETKDEVFVAVKTEEVDGKVASKLVAYDIGGNKKMDPVPLGNLKFEGIEFI</sequence>
<dbReference type="CTD" id="20215435"/>
<comment type="cofactor">
    <cofactor evidence="1 6">
        <name>Ca(2+)</name>
        <dbReference type="ChEBI" id="CHEBI:29108"/>
    </cofactor>
</comment>
<dbReference type="PANTHER" id="PTHR13023:SF3">
    <property type="entry name" value="SOLUBLE CALCIUM-ACTIVATED NUCLEOTIDASE 1"/>
    <property type="match status" value="1"/>
</dbReference>
<dbReference type="GeneID" id="20215435"/>
<comment type="similarity">
    <text evidence="5">Belongs to the apyrase family.</text>
</comment>
<dbReference type="InParanoid" id="T1G2Y7"/>
<dbReference type="EMBL" id="KB096325">
    <property type="protein sequence ID" value="ESO05491.1"/>
    <property type="molecule type" value="Genomic_DNA"/>
</dbReference>
<dbReference type="PANTHER" id="PTHR13023">
    <property type="entry name" value="APYRASE"/>
    <property type="match status" value="1"/>
</dbReference>
<feature type="binding site" evidence="6">
    <location>
        <position position="105"/>
    </location>
    <ligand>
        <name>Ca(2+)</name>
        <dbReference type="ChEBI" id="CHEBI:29108"/>
    </ligand>
</feature>
<evidence type="ECO:0000256" key="3">
    <source>
        <dbReference type="ARBA" id="ARBA00022801"/>
    </source>
</evidence>
<dbReference type="GO" id="GO:0004382">
    <property type="term" value="F:GDP phosphatase activity"/>
    <property type="evidence" value="ECO:0000318"/>
    <property type="project" value="GO_Central"/>
</dbReference>
<dbReference type="EnsemblMetazoa" id="HelroT77501">
    <property type="protein sequence ID" value="HelroP77501"/>
    <property type="gene ID" value="HelroG77501"/>
</dbReference>
<evidence type="ECO:0000256" key="2">
    <source>
        <dbReference type="ARBA" id="ARBA00022723"/>
    </source>
</evidence>
<name>T1G2Y7_HELRO</name>
<dbReference type="GO" id="GO:0005509">
    <property type="term" value="F:calcium ion binding"/>
    <property type="evidence" value="ECO:0007669"/>
    <property type="project" value="InterPro"/>
</dbReference>
<evidence type="ECO:0000313" key="7">
    <source>
        <dbReference type="EMBL" id="ESO05491.1"/>
    </source>
</evidence>
<dbReference type="eggNOG" id="KOG4494">
    <property type="taxonomic scope" value="Eukaryota"/>
</dbReference>
<dbReference type="OMA" id="QGYLTHE"/>
<keyword evidence="3" id="KW-0378">Hydrolase</keyword>
<dbReference type="OrthoDB" id="25028at2759"/>
<evidence type="ECO:0000313" key="8">
    <source>
        <dbReference type="EnsemblMetazoa" id="HelroP77501"/>
    </source>
</evidence>
<dbReference type="Gene3D" id="2.120.10.100">
    <property type="entry name" value="Apyrase"/>
    <property type="match status" value="1"/>
</dbReference>
<dbReference type="GO" id="GO:0045134">
    <property type="term" value="F:UDP phosphatase activity"/>
    <property type="evidence" value="ECO:0000318"/>
    <property type="project" value="GO_Central"/>
</dbReference>
<keyword evidence="4 6" id="KW-0106">Calcium</keyword>
<dbReference type="AlphaFoldDB" id="T1G2Y7"/>
<evidence type="ECO:0008006" key="10">
    <source>
        <dbReference type="Google" id="ProtNLM"/>
    </source>
</evidence>
<dbReference type="Proteomes" id="UP000015101">
    <property type="component" value="Unassembled WGS sequence"/>
</dbReference>
<feature type="binding site" evidence="6">
    <location>
        <position position="106"/>
    </location>
    <ligand>
        <name>Ca(2+)</name>
        <dbReference type="ChEBI" id="CHEBI:29108"/>
    </ligand>
</feature>
<evidence type="ECO:0000256" key="1">
    <source>
        <dbReference type="ARBA" id="ARBA00001913"/>
    </source>
</evidence>
<dbReference type="InterPro" id="IPR036258">
    <property type="entry name" value="Apyrase_sf"/>
</dbReference>
<gene>
    <name evidence="8" type="primary">20215435</name>
    <name evidence="7" type="ORF">HELRODRAFT_77501</name>
</gene>
<dbReference type="EMBL" id="AMQM01003795">
    <property type="status" value="NOT_ANNOTATED_CDS"/>
    <property type="molecule type" value="Genomic_DNA"/>
</dbReference>
<feature type="binding site" evidence="6">
    <location>
        <position position="283"/>
    </location>
    <ligand>
        <name>Ca(2+)</name>
        <dbReference type="ChEBI" id="CHEBI:29108"/>
    </ligand>
</feature>
<keyword evidence="9" id="KW-1185">Reference proteome</keyword>
<dbReference type="SUPFAM" id="SSF101887">
    <property type="entry name" value="Apyrase"/>
    <property type="match status" value="1"/>
</dbReference>
<evidence type="ECO:0000256" key="6">
    <source>
        <dbReference type="PIRSR" id="PIRSR609283-1"/>
    </source>
</evidence>
<protein>
    <recommendedName>
        <fullName evidence="10">Apyrase</fullName>
    </recommendedName>
</protein>
<feature type="binding site" evidence="6">
    <location>
        <position position="154"/>
    </location>
    <ligand>
        <name>Ca(2+)</name>
        <dbReference type="ChEBI" id="CHEBI:29108"/>
    </ligand>
</feature>
<accession>T1G2Y7</accession>
<dbReference type="STRING" id="6412.T1G2Y7"/>
<dbReference type="KEGG" id="hro:HELRODRAFT_77501"/>
<dbReference type="FunFam" id="2.120.10.100:FF:000001">
    <property type="entry name" value="Soluble calcium-activated nucleotidase 1"/>
    <property type="match status" value="1"/>
</dbReference>
<reference evidence="8" key="3">
    <citation type="submission" date="2015-06" db="UniProtKB">
        <authorList>
            <consortium name="EnsemblMetazoa"/>
        </authorList>
    </citation>
    <scope>IDENTIFICATION</scope>
</reference>
<proteinExistence type="inferred from homology"/>
<dbReference type="RefSeq" id="XP_009016124.1">
    <property type="nucleotide sequence ID" value="XM_009017876.1"/>
</dbReference>
<dbReference type="Pfam" id="PF06079">
    <property type="entry name" value="Apyrase"/>
    <property type="match status" value="1"/>
</dbReference>